<dbReference type="Pfam" id="PF00520">
    <property type="entry name" value="Ion_trans"/>
    <property type="match status" value="1"/>
</dbReference>
<dbReference type="GO" id="GO:0070679">
    <property type="term" value="F:inositol 1,4,5 trisphosphate binding"/>
    <property type="evidence" value="ECO:0007669"/>
    <property type="project" value="UniProtKB-UniRule"/>
</dbReference>
<evidence type="ECO:0000259" key="7">
    <source>
        <dbReference type="PROSITE" id="PS50919"/>
    </source>
</evidence>
<proteinExistence type="inferred from homology"/>
<dbReference type="InterPro" id="IPR015925">
    <property type="entry name" value="Ryanodine_IP3_receptor"/>
</dbReference>
<dbReference type="GO" id="GO:0005789">
    <property type="term" value="C:endoplasmic reticulum membrane"/>
    <property type="evidence" value="ECO:0007669"/>
    <property type="project" value="UniProtKB-SubCell"/>
</dbReference>
<comment type="caution">
    <text evidence="8">The sequence shown here is derived from an EMBL/GenBank/DDBJ whole genome shotgun (WGS) entry which is preliminary data.</text>
</comment>
<keyword evidence="6" id="KW-0406">Ion transport</keyword>
<dbReference type="Gene3D" id="1.25.10.30">
    <property type="entry name" value="IP3 receptor type 1 binding core, RIH domain"/>
    <property type="match status" value="1"/>
</dbReference>
<dbReference type="Proteomes" id="UP001292079">
    <property type="component" value="Unassembled WGS sequence"/>
</dbReference>
<feature type="transmembrane region" description="Helical" evidence="6">
    <location>
        <begin position="2710"/>
        <end position="2735"/>
    </location>
</feature>
<dbReference type="EMBL" id="JALJAT010000004">
    <property type="protein sequence ID" value="KAK4470965.1"/>
    <property type="molecule type" value="Genomic_DNA"/>
</dbReference>
<gene>
    <name evidence="8" type="ORF">MN116_006470</name>
</gene>
<keyword evidence="9" id="KW-1185">Reference proteome</keyword>
<keyword evidence="6" id="KW-0256">Endoplasmic reticulum</keyword>
<dbReference type="PANTHER" id="PTHR13715">
    <property type="entry name" value="RYANODINE RECEPTOR AND IP3 RECEPTOR"/>
    <property type="match status" value="1"/>
</dbReference>
<dbReference type="InterPro" id="IPR005821">
    <property type="entry name" value="Ion_trans_dom"/>
</dbReference>
<dbReference type="InterPro" id="IPR000493">
    <property type="entry name" value="InsP3_rcpt"/>
</dbReference>
<keyword evidence="2 6" id="KW-0812">Transmembrane</keyword>
<keyword evidence="6" id="KW-0109">Calcium transport</keyword>
<keyword evidence="3" id="KW-0677">Repeat</keyword>
<dbReference type="InterPro" id="IPR000699">
    <property type="entry name" value="RIH_dom"/>
</dbReference>
<dbReference type="Pfam" id="PF01365">
    <property type="entry name" value="RYDR_ITPR"/>
    <property type="match status" value="1"/>
</dbReference>
<dbReference type="InterPro" id="IPR036300">
    <property type="entry name" value="MIR_dom_sf"/>
</dbReference>
<reference evidence="8" key="2">
    <citation type="journal article" date="2023" name="Infect Dis Poverty">
        <title>Chromosome-scale genome of the human blood fluke Schistosoma mekongi and its implications for public health.</title>
        <authorList>
            <person name="Zhou M."/>
            <person name="Xu L."/>
            <person name="Xu D."/>
            <person name="Chen W."/>
            <person name="Khan J."/>
            <person name="Hu Y."/>
            <person name="Huang H."/>
            <person name="Wei H."/>
            <person name="Zhang Y."/>
            <person name="Chusongsang P."/>
            <person name="Tanasarnprasert K."/>
            <person name="Hu X."/>
            <person name="Limpanont Y."/>
            <person name="Lv Z."/>
        </authorList>
    </citation>
    <scope>NUCLEOTIDE SEQUENCE</scope>
    <source>
        <strain evidence="8">LV_2022a</strain>
    </source>
</reference>
<sequence>MLRYEDEMSVELLHFGDQVTLFSSGENGGILCMEGQISNKPDVIPINQEQHNSSSLERSCRFFILAMQKNSIKNSYLENEESLRASEFIEGYESINGQNNKTQGHSYGSVVYYGSIVELVHVKSNKVLRARKELSPQFKDATVYFTLEEYEGDESWFIIQPSYKHKQMGDPVVIGDKVIIFACRAGCALNIEHINPSVKHNKLMTNINHHGINDHSNTTSWEINLYLSYQENLEHILKGGDIIRLFHSDSEKFLTCDEYHDELYVFLRTTFRTATTTAKSSKALWEIEVICSDSRRTGAGHWNSLFRLRHLITGLYLCNKVTKINKLENSETFFDQEQDDGSVEFFLTLSKEPTFETVFEMDSTSHLKENDGFIPNNAFVRIRHTASQMWVKASDVTIDTNVDKPIMYKLNLTWLNDNKEVFAILPVPSNVVRDLYFASDSYKALKAILYPLNDQEKLTNVQLRSLIFIISELVIFLNGSTRLTFESNNSSIKNATVLRDRQKLLREHNIISQIIQILSSRSLSNLPKQSTSNVNKCLRNSDILLWRSDIASTCILDEKDINLHDSDQQDVYLDEKTEIMAWRTVGNLCYRVLTLSQHGYRKNQEYLAQYLNLMQTHIGLGMRASETITALLHNNRQLLEKHVGEQEVSAFISLVRDNIEARFLNYLSALCSSRGVAIPITQELICYQLLSKKNEDLLVETHEKTIVNSESNYSTTVITLMWKQTNLIDESFWQNVNPNLILTQPSDQVQKCLEFNFHVLNDVIADQSKQEINEASKQITICNLIMDYYQAQIDLFALLCQDRQYIAINYLTSKLPIHLLLKCMRNRQLKPGLRASFTRLLLNLHVDRDPQELHQPIQYARLWSTVGTKSDVSNFEKANTSKVKHENLVSDFMKIKNFVNDYLDDMLSAGYYLSDPSYIILTSEIINLSKHLVFFGLYNIEELLLLGQKLIVMLDHWGCSNGFSVSVNKINQTNCSSSTILPSSNEDKPFDLKIKILDIIEYILDVRVDYQIFSLLTILRCVEQAGTGSNGLNLSEDSEKEKKLELSSLVKNKLEMLFPLNNQAKTTEVDNSTLKRDPIENKLTILTIDGYNGQLLISVLARLCISTSVELKSKALKLLFRHFGQQEELINKLKQVQLLVSDTGIKIYRQLKQYLEELHGLVEKSELWMHDKSCMLHSSPNIQLCTENNCVNTYGLVKDILRNIISLCQLEHIENQQICLLPSIKEDINDVVKDEFNLYINTQLDGKIPRTKDKSTLSSSSSAAFSFEQMQQLLRHLSGHSILIELLNIRFEHNDVTFNEIIHLAKYILCLFCHNNEINQKLLYPYLDKFITNEIDDAEICLWIFKDNAELCMMIDRSVLKKICFLLQNISPNVLWLEVLITFVKPNNEVLRSVQEMLINELCSMFDDTLFLMNSFSRLRSILDSLLPTTTYSKSSALSIITFSDDMTKQDLLVNLKFLHLINILLSGDNDVFWKKIRKWFKLSELIEIIVHPAIKCKKLRQLRSVYLETLTILCSTKDFQNYFVVHYSESLSILWQNIAEELDEMYLYKLPNNDYKHFLRDCIIPCIMRIFNNIQSLNHQQPQFHLDASRNLAHKLTQLSNDPLLGPISNECSKMIIRITSLPVLSESSYKTDLFTENSHMDLCQIFNSKEDNILDNLLDSRLQLEDPFFTESLNEIVSDKTVRICHVGQCMNTVQESTHNNDNDQTFAKNIEKQFNQMIREIELQLDPFIHKEYDSLIRFLQYPMNCIELHETTTTRRDDFSYNGFIASLVQHAYDLIELGIDGQFIKLLQVFTSLSKSPSTESTPLDVKWNSNTLLNINQNAIHYFLCSNGICDLIIRCIENPNASETIFTMANELAINLLKYGNKYVQECFYTILSKPKTHEDFFSTLFQRIHNVYSQMDNLTKNKCFIKEDCMNTKNYSDCFNPLMSGKLARVQMSLQFLQTLCRRCNLKLQELLLVQADNVTTFNLIEEMKSLFINIWKINDNLITTVIADDDSSSCDINNCLRYSDVEYGTPQRKEQNFYSMITEKSQYFIKKETFKNTKNQRSNNETVLYKKQIRNSSSIDIHHNKQSGQAVITNNSVHLVQAEIIILILTCLSEFCQGPCVNSQNDILFGNPDILYVLANLISTSPIRVKNRKLKDIIFSVAEFSFLSIKLLLGLLEGRYEDRVYQRLLDLWPLDKLISTVRNYHILSQESDLTMDYPHELFHKCGHSLFILTQHLYRCFPAILKHMKVSEYDTNSHLLRLKRSALNYHSINGENCSYKVKCEDSDTITFSDTRKLNSTIIKRLIKSQSDNFSSLQHYAVNTAQIEIIRADDKIERIIYPIPKICHYLTYSKKRQLLNISSMDDDFSKIPSLFKIIEEIYAEMLCAQRMLVHPWIHWFSLRSQWISDASFYRTLFLNCLLISFYPFQKECLTYDFCDYGSQITVLPVVVFVIILCLICSNQISVQKYIGLEILYLLFICDTENIIFVLGLTNLLFRFTNLLIIYNQFLLIEEYKNCLFSKRVGGIPECLKESECFNNTSKNVSASKSSWWNDTFFSVYQLIEYFKSSSFSLKSQNINQLYYRLVHNFILIKFTILGIYVHPFFHSLVLLDVVTREETLLNVVRSVTKNGRSIFLTGILALIIIYLYAIVGYAYFQNDFTIEIDADNVNETLDSAERRCDSLRMCILTTLREGLLNGGGIGDVLRRPSSKDNSFIFRTIYDLSFFVIVIVIVLNLIFGVIVDTFAALRQEKQNSEELNKNHCCVCGLHRSAFDHSNTNFDEHVDVDHNIWHYLYFIIYLRTKSMDDLTSLEIYIDKLIRRNEFKWIPRRRAMTLQNTGNSSSEKSEEITKLANSLEKTIKAMDSLNEGFKRLSKQISKQHMEKSKEKLLSSIVDSTAIKMKIGE</sequence>
<comment type="subunit">
    <text evidence="6">Homotetramer.</text>
</comment>
<comment type="subcellular location">
    <subcellularLocation>
        <location evidence="6">Endoplasmic reticulum membrane</location>
        <topology evidence="6">Multi-pass membrane protein</topology>
    </subcellularLocation>
    <subcellularLocation>
        <location evidence="1">Membrane</location>
        <topology evidence="1">Multi-pass membrane protein</topology>
    </subcellularLocation>
</comment>
<feature type="transmembrane region" description="Helical" evidence="6">
    <location>
        <begin position="2427"/>
        <end position="2449"/>
    </location>
</feature>
<keyword evidence="6" id="KW-0407">Ion channel</keyword>
<dbReference type="Gene3D" id="2.80.10.50">
    <property type="match status" value="2"/>
</dbReference>
<dbReference type="PANTHER" id="PTHR13715:SF102">
    <property type="entry name" value="INOSITOL 1,4,5-TRISPHOSPHATE RECEPTOR"/>
    <property type="match status" value="1"/>
</dbReference>
<keyword evidence="4 6" id="KW-1133">Transmembrane helix</keyword>
<keyword evidence="6" id="KW-0813">Transport</keyword>
<reference evidence="8" key="1">
    <citation type="submission" date="2022-04" db="EMBL/GenBank/DDBJ databases">
        <authorList>
            <person name="Xu L."/>
            <person name="Lv Z."/>
        </authorList>
    </citation>
    <scope>NUCLEOTIDE SEQUENCE</scope>
    <source>
        <strain evidence="8">LV_2022a</strain>
    </source>
</reference>
<dbReference type="InterPro" id="IPR035910">
    <property type="entry name" value="RyR/IP3R_RIH_dom_sf"/>
</dbReference>
<dbReference type="PROSITE" id="PS50919">
    <property type="entry name" value="MIR"/>
    <property type="match status" value="2"/>
</dbReference>
<dbReference type="InterPro" id="IPR014821">
    <property type="entry name" value="Ins145_P3_rcpt"/>
</dbReference>
<comment type="function">
    <text evidence="6">Receptor for inositol 1,4,5-trisphosphate, a second messenger that mediates the release of intracellular calcium.</text>
</comment>
<dbReference type="Pfam" id="PF02815">
    <property type="entry name" value="MIR"/>
    <property type="match status" value="1"/>
</dbReference>
<evidence type="ECO:0000256" key="5">
    <source>
        <dbReference type="ARBA" id="ARBA00023136"/>
    </source>
</evidence>
<dbReference type="GO" id="GO:0005220">
    <property type="term" value="F:inositol 1,4,5-trisphosphate-gated calcium channel activity"/>
    <property type="evidence" value="ECO:0007669"/>
    <property type="project" value="UniProtKB-UniRule"/>
</dbReference>
<evidence type="ECO:0000256" key="3">
    <source>
        <dbReference type="ARBA" id="ARBA00022737"/>
    </source>
</evidence>
<dbReference type="InterPro" id="IPR016093">
    <property type="entry name" value="MIR_motif"/>
</dbReference>
<name>A0AAE2D5K1_SCHME</name>
<keyword evidence="6" id="KW-1071">Ligand-gated ion channel</keyword>
<keyword evidence="5 6" id="KW-0472">Membrane</keyword>
<evidence type="ECO:0000313" key="9">
    <source>
        <dbReference type="Proteomes" id="UP001292079"/>
    </source>
</evidence>
<feature type="domain" description="MIR" evidence="7">
    <location>
        <begin position="234"/>
        <end position="290"/>
    </location>
</feature>
<feature type="transmembrane region" description="Helical" evidence="6">
    <location>
        <begin position="2461"/>
        <end position="2484"/>
    </location>
</feature>
<keyword evidence="6" id="KW-0107">Calcium channel</keyword>
<accession>A0AAE2D5K1</accession>
<keyword evidence="6" id="KW-0675">Receptor</keyword>
<dbReference type="Pfam" id="PF08709">
    <property type="entry name" value="Ins145_P3_rec"/>
    <property type="match status" value="1"/>
</dbReference>
<protein>
    <recommendedName>
        <fullName evidence="6">Inositol 1,4,5-trisphosphate receptor</fullName>
    </recommendedName>
</protein>
<evidence type="ECO:0000313" key="8">
    <source>
        <dbReference type="EMBL" id="KAK4470965.1"/>
    </source>
</evidence>
<dbReference type="SUPFAM" id="SSF82109">
    <property type="entry name" value="MIR domain"/>
    <property type="match status" value="2"/>
</dbReference>
<dbReference type="SMART" id="SM00472">
    <property type="entry name" value="MIR"/>
    <property type="match status" value="4"/>
</dbReference>
<comment type="domain">
    <text evidence="6">The receptor contains a calcium channel in its C-terminal extremity. Its large N-terminal cytoplasmic region has the ligand-binding site in the N-terminus and modulatory sites in the middle portion immediately upstream of the channel region.</text>
</comment>
<feature type="transmembrane region" description="Helical" evidence="6">
    <location>
        <begin position="2621"/>
        <end position="2643"/>
    </location>
</feature>
<evidence type="ECO:0000256" key="1">
    <source>
        <dbReference type="ARBA" id="ARBA00004141"/>
    </source>
</evidence>
<feature type="transmembrane region" description="Helical" evidence="6">
    <location>
        <begin position="2577"/>
        <end position="2601"/>
    </location>
</feature>
<evidence type="ECO:0000256" key="4">
    <source>
        <dbReference type="ARBA" id="ARBA00022989"/>
    </source>
</evidence>
<dbReference type="PRINTS" id="PR00779">
    <property type="entry name" value="INSP3RECEPTR"/>
</dbReference>
<evidence type="ECO:0000256" key="2">
    <source>
        <dbReference type="ARBA" id="ARBA00022692"/>
    </source>
</evidence>
<organism evidence="8 9">
    <name type="scientific">Schistosoma mekongi</name>
    <name type="common">Parasitic worm</name>
    <dbReference type="NCBI Taxonomy" id="38744"/>
    <lineage>
        <taxon>Eukaryota</taxon>
        <taxon>Metazoa</taxon>
        <taxon>Spiralia</taxon>
        <taxon>Lophotrochozoa</taxon>
        <taxon>Platyhelminthes</taxon>
        <taxon>Trematoda</taxon>
        <taxon>Digenea</taxon>
        <taxon>Strigeidida</taxon>
        <taxon>Schistosomatoidea</taxon>
        <taxon>Schistosomatidae</taxon>
        <taxon>Schistosoma</taxon>
    </lineage>
</organism>
<dbReference type="SUPFAM" id="SSF100909">
    <property type="entry name" value="IP3 receptor type 1 binding core, domain 2"/>
    <property type="match status" value="2"/>
</dbReference>
<keyword evidence="6" id="KW-0106">Calcium</keyword>
<feature type="domain" description="MIR" evidence="7">
    <location>
        <begin position="108"/>
        <end position="161"/>
    </location>
</feature>
<dbReference type="GO" id="GO:0051209">
    <property type="term" value="P:release of sequestered calcium ion into cytosol"/>
    <property type="evidence" value="ECO:0007669"/>
    <property type="project" value="UniProtKB-UniRule"/>
</dbReference>
<comment type="similarity">
    <text evidence="6">Belongs to the InsP3 receptor family.</text>
</comment>
<dbReference type="FunFam" id="1.10.287.70:FF:000311">
    <property type="entry name" value="Predicted protein"/>
    <property type="match status" value="1"/>
</dbReference>
<evidence type="ECO:0000256" key="6">
    <source>
        <dbReference type="RuleBase" id="RU368044"/>
    </source>
</evidence>
<dbReference type="Gene3D" id="1.10.287.70">
    <property type="match status" value="1"/>
</dbReference>